<accession>A0ABS9VM68</accession>
<evidence type="ECO:0000313" key="2">
    <source>
        <dbReference type="Proteomes" id="UP001203058"/>
    </source>
</evidence>
<keyword evidence="2" id="KW-1185">Reference proteome</keyword>
<name>A0ABS9VM68_9SPHN</name>
<sequence length="64" mass="7145">MSAYRVYCLDGAGKVWAAEWIEAEDDSAALAAAREINGATRYEIWEGQRLVGRIQVDPQISEED</sequence>
<dbReference type="RefSeq" id="WP_241446665.1">
    <property type="nucleotide sequence ID" value="NZ_JAKZHW010000001.1"/>
</dbReference>
<evidence type="ECO:0000313" key="1">
    <source>
        <dbReference type="EMBL" id="MCH8615828.1"/>
    </source>
</evidence>
<protein>
    <recommendedName>
        <fullName evidence="3">DUF2188 domain-containing protein</fullName>
    </recommendedName>
</protein>
<evidence type="ECO:0008006" key="3">
    <source>
        <dbReference type="Google" id="ProtNLM"/>
    </source>
</evidence>
<reference evidence="1 2" key="1">
    <citation type="submission" date="2022-03" db="EMBL/GenBank/DDBJ databases">
        <authorList>
            <person name="Jo J.-H."/>
            <person name="Im W.-T."/>
        </authorList>
    </citation>
    <scope>NUCLEOTIDE SEQUENCE [LARGE SCALE GENOMIC DNA]</scope>
    <source>
        <strain evidence="1 2">SM33</strain>
    </source>
</reference>
<dbReference type="EMBL" id="JAKZHW010000001">
    <property type="protein sequence ID" value="MCH8615828.1"/>
    <property type="molecule type" value="Genomic_DNA"/>
</dbReference>
<comment type="caution">
    <text evidence="1">The sequence shown here is derived from an EMBL/GenBank/DDBJ whole genome shotgun (WGS) entry which is preliminary data.</text>
</comment>
<dbReference type="Proteomes" id="UP001203058">
    <property type="component" value="Unassembled WGS sequence"/>
</dbReference>
<proteinExistence type="predicted"/>
<organism evidence="1 2">
    <name type="scientific">Sphingomonas telluris</name>
    <dbReference type="NCBI Taxonomy" id="2907998"/>
    <lineage>
        <taxon>Bacteria</taxon>
        <taxon>Pseudomonadati</taxon>
        <taxon>Pseudomonadota</taxon>
        <taxon>Alphaproteobacteria</taxon>
        <taxon>Sphingomonadales</taxon>
        <taxon>Sphingomonadaceae</taxon>
        <taxon>Sphingomonas</taxon>
    </lineage>
</organism>
<gene>
    <name evidence="1" type="ORF">LZ016_06910</name>
</gene>